<accession>A0A974BJI2</accession>
<dbReference type="SUPFAM" id="SSF56784">
    <property type="entry name" value="HAD-like"/>
    <property type="match status" value="1"/>
</dbReference>
<reference evidence="1" key="1">
    <citation type="submission" date="2020-07" db="EMBL/GenBank/DDBJ databases">
        <title>Genomic analysis of a strain of Sedimentibacter Hydroxybenzoicus DSM7310.</title>
        <authorList>
            <person name="Ma S."/>
        </authorList>
    </citation>
    <scope>NUCLEOTIDE SEQUENCE</scope>
    <source>
        <strain evidence="1">DSM 7310</strain>
    </source>
</reference>
<dbReference type="Proteomes" id="UP000611629">
    <property type="component" value="Unassembled WGS sequence"/>
</dbReference>
<dbReference type="AlphaFoldDB" id="A0A974BJI2"/>
<organism evidence="1 2">
    <name type="scientific">Sedimentibacter hydroxybenzoicus DSM 7310</name>
    <dbReference type="NCBI Taxonomy" id="1123245"/>
    <lineage>
        <taxon>Bacteria</taxon>
        <taxon>Bacillati</taxon>
        <taxon>Bacillota</taxon>
        <taxon>Tissierellia</taxon>
        <taxon>Sedimentibacter</taxon>
    </lineage>
</organism>
<gene>
    <name evidence="1" type="ORF">HZF24_09305</name>
</gene>
<name>A0A974BJI2_SEDHY</name>
<dbReference type="InterPro" id="IPR036412">
    <property type="entry name" value="HAD-like_sf"/>
</dbReference>
<sequence>MKAILVFIDGTTCDMRHRITLQGADDFFSDENIMKDIPTAGSVECMNELAENYHLVYMGARPSEYNEITAKWYTAKGFADGEVYCGKSQDERMNIVKYLKKKYEFYAGIGDRWMIMNSTLN</sequence>
<comment type="caution">
    <text evidence="1">The sequence shown here is derived from an EMBL/GenBank/DDBJ whole genome shotgun (WGS) entry which is preliminary data.</text>
</comment>
<dbReference type="RefSeq" id="WP_179238037.1">
    <property type="nucleotide sequence ID" value="NZ_JACBNQ010000009.1"/>
</dbReference>
<evidence type="ECO:0000313" key="2">
    <source>
        <dbReference type="Proteomes" id="UP000611629"/>
    </source>
</evidence>
<proteinExistence type="predicted"/>
<dbReference type="EMBL" id="JACBNQ010000009">
    <property type="protein sequence ID" value="NYB74328.1"/>
    <property type="molecule type" value="Genomic_DNA"/>
</dbReference>
<protein>
    <submittedName>
        <fullName evidence="1">Uncharacterized protein</fullName>
    </submittedName>
</protein>
<evidence type="ECO:0000313" key="1">
    <source>
        <dbReference type="EMBL" id="NYB74328.1"/>
    </source>
</evidence>
<keyword evidence="2" id="KW-1185">Reference proteome</keyword>
<dbReference type="InterPro" id="IPR023214">
    <property type="entry name" value="HAD_sf"/>
</dbReference>
<dbReference type="Gene3D" id="3.40.50.1000">
    <property type="entry name" value="HAD superfamily/HAD-like"/>
    <property type="match status" value="1"/>
</dbReference>